<name>A0A2V3ZIA8_9GAMM</name>
<dbReference type="EMBL" id="QFWX01000004">
    <property type="protein sequence ID" value="PXX90742.1"/>
    <property type="molecule type" value="Genomic_DNA"/>
</dbReference>
<dbReference type="OrthoDB" id="7858189at2"/>
<gene>
    <name evidence="3" type="ORF">DIT71_09355</name>
</gene>
<accession>A0A2V3ZIA8</accession>
<keyword evidence="1" id="KW-0732">Signal</keyword>
<dbReference type="RefSeq" id="WP_114612967.1">
    <property type="nucleotide sequence ID" value="NZ_QFWX01000004.1"/>
</dbReference>
<evidence type="ECO:0000256" key="1">
    <source>
        <dbReference type="SAM" id="SignalP"/>
    </source>
</evidence>
<dbReference type="Pfam" id="PF07589">
    <property type="entry name" value="PEP-CTERM"/>
    <property type="match status" value="1"/>
</dbReference>
<keyword evidence="4" id="KW-1185">Reference proteome</keyword>
<feature type="domain" description="Ice-binding protein C-terminal" evidence="2">
    <location>
        <begin position="186"/>
        <end position="208"/>
    </location>
</feature>
<dbReference type="AlphaFoldDB" id="A0A2V3ZIA8"/>
<organism evidence="3 4">
    <name type="scientific">Marinobacter vulgaris</name>
    <dbReference type="NCBI Taxonomy" id="1928331"/>
    <lineage>
        <taxon>Bacteria</taxon>
        <taxon>Pseudomonadati</taxon>
        <taxon>Pseudomonadota</taxon>
        <taxon>Gammaproteobacteria</taxon>
        <taxon>Pseudomonadales</taxon>
        <taxon>Marinobacteraceae</taxon>
        <taxon>Marinobacter</taxon>
    </lineage>
</organism>
<evidence type="ECO:0000259" key="2">
    <source>
        <dbReference type="Pfam" id="PF07589"/>
    </source>
</evidence>
<evidence type="ECO:0000313" key="3">
    <source>
        <dbReference type="EMBL" id="PXX90742.1"/>
    </source>
</evidence>
<feature type="chain" id="PRO_5015933428" evidence="1">
    <location>
        <begin position="20"/>
        <end position="210"/>
    </location>
</feature>
<sequence length="210" mass="21967">MNKCSQIVAGAAVSLFAGAASASLIIDNSTSGYYNDSLGDLASTYGPNSLFFPGANVSEGDPTQNPIAEPTLDQTSELGGWLSGDFTNSEWQGPRAIPPTWAVNTETAVAYEFTLSESSYVNVNVGVDNGIYAWFNGDYAFGAMRSGGAFANEYSFGTTLSAGTHYLQLLREDHGGSTGYIISATAVPEPATLALMSLGLLGLGFSRRKA</sequence>
<reference evidence="4" key="1">
    <citation type="submission" date="2018-05" db="EMBL/GenBank/DDBJ databases">
        <authorList>
            <person name="Lu D."/>
        </authorList>
    </citation>
    <scope>NUCLEOTIDE SEQUENCE [LARGE SCALE GENOMIC DNA]</scope>
    <source>
        <strain evidence="4">F01</strain>
    </source>
</reference>
<dbReference type="InterPro" id="IPR013424">
    <property type="entry name" value="Ice-binding_C"/>
</dbReference>
<reference evidence="3 4" key="2">
    <citation type="submission" date="2018-06" db="EMBL/GenBank/DDBJ databases">
        <title>Marinobactersediminissp. nov, a moderately halophilic bacterium isolated from marine solar saltern.</title>
        <authorList>
            <person name="Zhang Y."/>
        </authorList>
    </citation>
    <scope>NUCLEOTIDE SEQUENCE [LARGE SCALE GENOMIC DNA]</scope>
    <source>
        <strain evidence="3 4">F01</strain>
    </source>
</reference>
<protein>
    <submittedName>
        <fullName evidence="3">VPLPA-CTERM sorting domain-containing protein</fullName>
    </submittedName>
</protein>
<dbReference type="NCBIfam" id="TIGR02595">
    <property type="entry name" value="PEP_CTERM"/>
    <property type="match status" value="1"/>
</dbReference>
<proteinExistence type="predicted"/>
<dbReference type="Proteomes" id="UP000253987">
    <property type="component" value="Unassembled WGS sequence"/>
</dbReference>
<feature type="signal peptide" evidence="1">
    <location>
        <begin position="1"/>
        <end position="19"/>
    </location>
</feature>
<comment type="caution">
    <text evidence="3">The sequence shown here is derived from an EMBL/GenBank/DDBJ whole genome shotgun (WGS) entry which is preliminary data.</text>
</comment>
<evidence type="ECO:0000313" key="4">
    <source>
        <dbReference type="Proteomes" id="UP000253987"/>
    </source>
</evidence>